<reference evidence="7" key="1">
    <citation type="submission" date="2011-02" db="EMBL/GenBank/DDBJ databases">
        <title>The Genome Sequence of Capsaspora owczarzaki ATCC 30864.</title>
        <authorList>
            <person name="Russ C."/>
            <person name="Cuomo C."/>
            <person name="Burger G."/>
            <person name="Gray M.W."/>
            <person name="Holland P.W.H."/>
            <person name="King N."/>
            <person name="Lang F.B.F."/>
            <person name="Roger A.J."/>
            <person name="Ruiz-Trillo I."/>
            <person name="Young S.K."/>
            <person name="Zeng Q."/>
            <person name="Gargeya S."/>
            <person name="Alvarado L."/>
            <person name="Berlin A."/>
            <person name="Chapman S.B."/>
            <person name="Chen Z."/>
            <person name="Freedman E."/>
            <person name="Gellesch M."/>
            <person name="Goldberg J."/>
            <person name="Griggs A."/>
            <person name="Gujja S."/>
            <person name="Heilman E."/>
            <person name="Heiman D."/>
            <person name="Howarth C."/>
            <person name="Mehta T."/>
            <person name="Neiman D."/>
            <person name="Pearson M."/>
            <person name="Roberts A."/>
            <person name="Saif S."/>
            <person name="Shea T."/>
            <person name="Shenoy N."/>
            <person name="Sisk P."/>
            <person name="Stolte C."/>
            <person name="Sykes S."/>
            <person name="White J."/>
            <person name="Yandava C."/>
            <person name="Haas B."/>
            <person name="Nusbaum C."/>
            <person name="Birren B."/>
        </authorList>
    </citation>
    <scope>NUCLEOTIDE SEQUENCE</scope>
    <source>
        <strain evidence="7">ATCC 30864</strain>
    </source>
</reference>
<dbReference type="PANTHER" id="PTHR46035">
    <property type="entry name" value="TETRATRICOPEPTIDE REPEAT PROTEIN 4"/>
    <property type="match status" value="1"/>
</dbReference>
<comment type="similarity">
    <text evidence="3">Belongs to the TTC4 family.</text>
</comment>
<dbReference type="SUPFAM" id="SSF48452">
    <property type="entry name" value="TPR-like"/>
    <property type="match status" value="1"/>
</dbReference>
<dbReference type="STRING" id="595528.A0A0D2VLJ7"/>
<dbReference type="AlphaFoldDB" id="A0A0D2VLJ7"/>
<gene>
    <name evidence="6" type="ORF">CAOG_002202</name>
</gene>
<dbReference type="InterPro" id="IPR019734">
    <property type="entry name" value="TPR_rpt"/>
</dbReference>
<dbReference type="PANTHER" id="PTHR46035:SF1">
    <property type="entry name" value="TETRATRICOPEPTIDE REPEAT PROTEIN 4"/>
    <property type="match status" value="1"/>
</dbReference>
<dbReference type="EMBL" id="KE346362">
    <property type="protein sequence ID" value="KJE90992.1"/>
    <property type="molecule type" value="Genomic_DNA"/>
</dbReference>
<keyword evidence="7" id="KW-1185">Reference proteome</keyword>
<organism evidence="6 7">
    <name type="scientific">Capsaspora owczarzaki (strain ATCC 30864)</name>
    <dbReference type="NCBI Taxonomy" id="595528"/>
    <lineage>
        <taxon>Eukaryota</taxon>
        <taxon>Filasterea</taxon>
        <taxon>Capsaspora</taxon>
    </lineage>
</organism>
<dbReference type="CDD" id="cd21380">
    <property type="entry name" value="CTWD_Cns1"/>
    <property type="match status" value="1"/>
</dbReference>
<dbReference type="GO" id="GO:0030544">
    <property type="term" value="F:Hsp70 protein binding"/>
    <property type="evidence" value="ECO:0007669"/>
    <property type="project" value="TreeGrafter"/>
</dbReference>
<evidence type="ECO:0000256" key="2">
    <source>
        <dbReference type="ARBA" id="ARBA00022803"/>
    </source>
</evidence>
<feature type="domain" description="Cns1/TTC4 wheel" evidence="5">
    <location>
        <begin position="277"/>
        <end position="389"/>
    </location>
</feature>
<dbReference type="Proteomes" id="UP000008743">
    <property type="component" value="Unassembled WGS sequence"/>
</dbReference>
<dbReference type="SMART" id="SM00028">
    <property type="entry name" value="TPR"/>
    <property type="match status" value="2"/>
</dbReference>
<accession>A0A0D2VLJ7</accession>
<dbReference type="eggNOG" id="KOG0551">
    <property type="taxonomic scope" value="Eukaryota"/>
</dbReference>
<feature type="region of interest" description="Disordered" evidence="4">
    <location>
        <begin position="218"/>
        <end position="248"/>
    </location>
</feature>
<keyword evidence="1" id="KW-0677">Repeat</keyword>
<evidence type="ECO:0000256" key="4">
    <source>
        <dbReference type="SAM" id="MobiDB-lite"/>
    </source>
</evidence>
<evidence type="ECO:0000256" key="3">
    <source>
        <dbReference type="ARBA" id="ARBA00023602"/>
    </source>
</evidence>
<evidence type="ECO:0000256" key="1">
    <source>
        <dbReference type="ARBA" id="ARBA00022737"/>
    </source>
</evidence>
<dbReference type="Pfam" id="PF18972">
    <property type="entry name" value="Wheel"/>
    <property type="match status" value="1"/>
</dbReference>
<dbReference type="GO" id="GO:0005829">
    <property type="term" value="C:cytosol"/>
    <property type="evidence" value="ECO:0007669"/>
    <property type="project" value="TreeGrafter"/>
</dbReference>
<name>A0A0D2VLJ7_CAPO3</name>
<evidence type="ECO:0000313" key="7">
    <source>
        <dbReference type="Proteomes" id="UP000008743"/>
    </source>
</evidence>
<keyword evidence="2" id="KW-0802">TPR repeat</keyword>
<dbReference type="OrthoDB" id="420195at2759"/>
<dbReference type="GO" id="GO:0006457">
    <property type="term" value="P:protein folding"/>
    <property type="evidence" value="ECO:0007669"/>
    <property type="project" value="TreeGrafter"/>
</dbReference>
<evidence type="ECO:0000313" key="6">
    <source>
        <dbReference type="EMBL" id="KJE90992.1"/>
    </source>
</evidence>
<dbReference type="InParanoid" id="A0A0D2VLJ7"/>
<feature type="compositionally biased region" description="Low complexity" evidence="4">
    <location>
        <begin position="227"/>
        <end position="247"/>
    </location>
</feature>
<proteinExistence type="inferred from homology"/>
<protein>
    <recommendedName>
        <fullName evidence="5">Cns1/TTC4 wheel domain-containing protein</fullName>
    </recommendedName>
</protein>
<dbReference type="PhylomeDB" id="A0A0D2VLJ7"/>
<dbReference type="GO" id="GO:0005634">
    <property type="term" value="C:nucleus"/>
    <property type="evidence" value="ECO:0007669"/>
    <property type="project" value="TreeGrafter"/>
</dbReference>
<dbReference type="GO" id="GO:0051879">
    <property type="term" value="F:Hsp90 protein binding"/>
    <property type="evidence" value="ECO:0007669"/>
    <property type="project" value="InterPro"/>
</dbReference>
<evidence type="ECO:0000259" key="5">
    <source>
        <dbReference type="Pfam" id="PF18972"/>
    </source>
</evidence>
<dbReference type="InterPro" id="IPR011990">
    <property type="entry name" value="TPR-like_helical_dom_sf"/>
</dbReference>
<sequence>MELKALDGKQSARVDMEKVPLFMTKSPDHIDPDASPALAALAAIIHEETTPDDKVEYYKEQGNALYKKATRDELKKAVIMYSEGLSVPDAVNMQLRATMYLNRAAANIQLGNNRAALADTTLAKKTDPANIKTYARAAKACLALGQHTEGIQWCDEGLALDATNKPIQEERVKLVKAQGEAQRKQRMEAKRLREVAAQETRIHAAILNRNIKMKAHPMHEEEEQKAAAEAAASGASASDPSPVASIANDANNKGTAQAVKLFRLENPSGVKPTLNEDGSLCWPVFFLYPEYEQSELVSSFHEQATIGEQMENMFPDDAPPAPWDSNKFYTRHDALEVFFEEQLPANAKSGTIPKLVRVSKSKPLLQVLADPRYVVIGGTPTFVVLSSQSPFRAKYLSRTK</sequence>
<dbReference type="InterPro" id="IPR044059">
    <property type="entry name" value="Csn1/TTC4_wheel"/>
</dbReference>
<dbReference type="Gene3D" id="1.25.40.10">
    <property type="entry name" value="Tetratricopeptide repeat domain"/>
    <property type="match status" value="1"/>
</dbReference>